<evidence type="ECO:0000313" key="6">
    <source>
        <dbReference type="EMBL" id="QAY60249.1"/>
    </source>
</evidence>
<keyword evidence="3" id="KW-0813">Transport</keyword>
<comment type="subcellular location">
    <subcellularLocation>
        <location evidence="1">Cell envelope</location>
    </subcellularLocation>
</comment>
<keyword evidence="7" id="KW-1185">Reference proteome</keyword>
<dbReference type="PANTHER" id="PTHR43649">
    <property type="entry name" value="ARABINOSE-BINDING PROTEIN-RELATED"/>
    <property type="match status" value="1"/>
</dbReference>
<dbReference type="Pfam" id="PF01547">
    <property type="entry name" value="SBP_bac_1"/>
    <property type="match status" value="1"/>
</dbReference>
<comment type="similarity">
    <text evidence="2">Belongs to the bacterial solute-binding protein 1 family.</text>
</comment>
<dbReference type="Proteomes" id="UP000293995">
    <property type="component" value="Chromosome"/>
</dbReference>
<evidence type="ECO:0000313" key="7">
    <source>
        <dbReference type="Proteomes" id="UP000293995"/>
    </source>
</evidence>
<dbReference type="SUPFAM" id="SSF53850">
    <property type="entry name" value="Periplasmic binding protein-like II"/>
    <property type="match status" value="1"/>
</dbReference>
<dbReference type="RefSeq" id="WP_129389263.1">
    <property type="nucleotide sequence ID" value="NZ_CP035494.1"/>
</dbReference>
<dbReference type="OrthoDB" id="1650177at2"/>
<name>A0A4P6EGF9_9MICO</name>
<dbReference type="CDD" id="cd13585">
    <property type="entry name" value="PBP2_TMBP_like"/>
    <property type="match status" value="1"/>
</dbReference>
<dbReference type="EMBL" id="CP035494">
    <property type="protein sequence ID" value="QAY60249.1"/>
    <property type="molecule type" value="Genomic_DNA"/>
</dbReference>
<evidence type="ECO:0000256" key="2">
    <source>
        <dbReference type="ARBA" id="ARBA00008520"/>
    </source>
</evidence>
<dbReference type="GO" id="GO:0030313">
    <property type="term" value="C:cell envelope"/>
    <property type="evidence" value="ECO:0007669"/>
    <property type="project" value="UniProtKB-SubCell"/>
</dbReference>
<reference evidence="6 7" key="1">
    <citation type="submission" date="2019-01" db="EMBL/GenBank/DDBJ databases">
        <title>Genome sequencing of strain DFW100M-13.</title>
        <authorList>
            <person name="Heo J."/>
            <person name="Kim S.-J."/>
            <person name="Kim J.-S."/>
            <person name="Hong S.-B."/>
            <person name="Kwon S.-W."/>
        </authorList>
    </citation>
    <scope>NUCLEOTIDE SEQUENCE [LARGE SCALE GENOMIC DNA]</scope>
    <source>
        <strain evidence="6 7">DFW100M-13</strain>
    </source>
</reference>
<evidence type="ECO:0000256" key="1">
    <source>
        <dbReference type="ARBA" id="ARBA00004196"/>
    </source>
</evidence>
<dbReference type="PROSITE" id="PS51257">
    <property type="entry name" value="PROKAR_LIPOPROTEIN"/>
    <property type="match status" value="1"/>
</dbReference>
<organism evidence="6 7">
    <name type="scientific">Microbacterium protaetiae</name>
    <dbReference type="NCBI Taxonomy" id="2509458"/>
    <lineage>
        <taxon>Bacteria</taxon>
        <taxon>Bacillati</taxon>
        <taxon>Actinomycetota</taxon>
        <taxon>Actinomycetes</taxon>
        <taxon>Micrococcales</taxon>
        <taxon>Microbacteriaceae</taxon>
        <taxon>Microbacterium</taxon>
    </lineage>
</organism>
<dbReference type="PANTHER" id="PTHR43649:SF31">
    <property type="entry name" value="SN-GLYCEROL-3-PHOSPHATE-BINDING PERIPLASMIC PROTEIN UGPB"/>
    <property type="match status" value="1"/>
</dbReference>
<feature type="signal peptide" evidence="5">
    <location>
        <begin position="1"/>
        <end position="23"/>
    </location>
</feature>
<dbReference type="AlphaFoldDB" id="A0A4P6EGF9"/>
<accession>A0A4P6EGF9</accession>
<proteinExistence type="inferred from homology"/>
<feature type="chain" id="PRO_5038492590" evidence="5">
    <location>
        <begin position="24"/>
        <end position="431"/>
    </location>
</feature>
<dbReference type="InterPro" id="IPR006059">
    <property type="entry name" value="SBP"/>
</dbReference>
<dbReference type="InterPro" id="IPR050490">
    <property type="entry name" value="Bact_solute-bd_prot1"/>
</dbReference>
<protein>
    <submittedName>
        <fullName evidence="6">Sugar ABC transporter substrate-binding protein</fullName>
    </submittedName>
</protein>
<gene>
    <name evidence="6" type="ORF">ET475_09785</name>
</gene>
<evidence type="ECO:0000256" key="5">
    <source>
        <dbReference type="SAM" id="SignalP"/>
    </source>
</evidence>
<evidence type="ECO:0000256" key="3">
    <source>
        <dbReference type="ARBA" id="ARBA00022448"/>
    </source>
</evidence>
<keyword evidence="4 5" id="KW-0732">Signal</keyword>
<dbReference type="Gene3D" id="3.40.190.10">
    <property type="entry name" value="Periplasmic binding protein-like II"/>
    <property type="match status" value="1"/>
</dbReference>
<sequence>MKRKIVIAASVAAVAALSLTACSGGSEPSGDATGPVTITVSGWSLDTTPEFQLLADGFHEANPNITVKLKEYDPANYNTLVTADLAAGTGPDVITQKEVKYVTTFQEGGQLLDLSDVTLPDGISGTDSYKVDGKLYAVPYRQDAWVLFYNKDLFDKAGVDAPDGSWTWDDYAAAAKELKTKLAAAGSKAYGAYQHTWQSTVQGFANNQSPDGGVLSGKYDYMKPYYERVLDLQSSGAQVTFNTATANQLTYQGEFGKQHAAMMLMGTWYVATLISQQASGDADQFTWGMAPAPQYDASTAGTDKTPVTFGDPTAFGVNANSDGAKQAAAKKFVQYAASEDAAKALAGIGITPALLNDSVVQTYFSTKGAPQDDLSKFAFSTHTVKPENPTSAKTAAIQNILNDMHSAILSGSKGIDKAISEAQDRVKNEVG</sequence>
<dbReference type="KEGG" id="mprt:ET475_09785"/>
<evidence type="ECO:0000256" key="4">
    <source>
        <dbReference type="ARBA" id="ARBA00022729"/>
    </source>
</evidence>